<dbReference type="RefSeq" id="XP_033585156.1">
    <property type="nucleotide sequence ID" value="XM_033737795.1"/>
</dbReference>
<dbReference type="Proteomes" id="UP000799767">
    <property type="component" value="Unassembled WGS sequence"/>
</dbReference>
<dbReference type="GeneID" id="54478797"/>
<evidence type="ECO:0000313" key="3">
    <source>
        <dbReference type="Proteomes" id="UP000799767"/>
    </source>
</evidence>
<evidence type="ECO:0000313" key="2">
    <source>
        <dbReference type="EMBL" id="KAF2478586.1"/>
    </source>
</evidence>
<organism evidence="2 3">
    <name type="scientific">Neohortaea acidophila</name>
    <dbReference type="NCBI Taxonomy" id="245834"/>
    <lineage>
        <taxon>Eukaryota</taxon>
        <taxon>Fungi</taxon>
        <taxon>Dikarya</taxon>
        <taxon>Ascomycota</taxon>
        <taxon>Pezizomycotina</taxon>
        <taxon>Dothideomycetes</taxon>
        <taxon>Dothideomycetidae</taxon>
        <taxon>Mycosphaerellales</taxon>
        <taxon>Teratosphaeriaceae</taxon>
        <taxon>Neohortaea</taxon>
    </lineage>
</organism>
<protein>
    <recommendedName>
        <fullName evidence="1">Cupin type-2 domain-containing protein</fullName>
    </recommendedName>
</protein>
<proteinExistence type="predicted"/>
<dbReference type="EMBL" id="MU001643">
    <property type="protein sequence ID" value="KAF2478586.1"/>
    <property type="molecule type" value="Genomic_DNA"/>
</dbReference>
<accession>A0A6A6PFQ6</accession>
<name>A0A6A6PFQ6_9PEZI</name>
<sequence length="225" mass="25974">MAFHVKRTDTAHLDTLQQYKGIRSTRWERPPNGLSVLEIQTTHTPTALQEVPAGKNYLTPPYHWHWYQDEFFHVKEGRYIFTLEGKDTTVSASDPQPVRIPARARHTFKVDDTYDGPCTVEITTGISPKSRLDDPEANGASEQFFRNIYTYLDDCWLQGVEPSLPQLLLMLDGAEISMAFPWGPDWLMRLVTYSMGVVIGRWFGGYVLGYKASYPEYFDEKRRRS</sequence>
<evidence type="ECO:0000259" key="1">
    <source>
        <dbReference type="Pfam" id="PF07883"/>
    </source>
</evidence>
<feature type="domain" description="Cupin type-2" evidence="1">
    <location>
        <begin position="59"/>
        <end position="111"/>
    </location>
</feature>
<dbReference type="InterPro" id="IPR011051">
    <property type="entry name" value="RmlC_Cupin_sf"/>
</dbReference>
<dbReference type="AlphaFoldDB" id="A0A6A6PFQ6"/>
<dbReference type="SUPFAM" id="SSF51182">
    <property type="entry name" value="RmlC-like cupins"/>
    <property type="match status" value="1"/>
</dbReference>
<dbReference type="InterPro" id="IPR013096">
    <property type="entry name" value="Cupin_2"/>
</dbReference>
<dbReference type="Gene3D" id="2.60.120.10">
    <property type="entry name" value="Jelly Rolls"/>
    <property type="match status" value="1"/>
</dbReference>
<keyword evidence="3" id="KW-1185">Reference proteome</keyword>
<reference evidence="2" key="1">
    <citation type="journal article" date="2020" name="Stud. Mycol.">
        <title>101 Dothideomycetes genomes: a test case for predicting lifestyles and emergence of pathogens.</title>
        <authorList>
            <person name="Haridas S."/>
            <person name="Albert R."/>
            <person name="Binder M."/>
            <person name="Bloem J."/>
            <person name="Labutti K."/>
            <person name="Salamov A."/>
            <person name="Andreopoulos B."/>
            <person name="Baker S."/>
            <person name="Barry K."/>
            <person name="Bills G."/>
            <person name="Bluhm B."/>
            <person name="Cannon C."/>
            <person name="Castanera R."/>
            <person name="Culley D."/>
            <person name="Daum C."/>
            <person name="Ezra D."/>
            <person name="Gonzalez J."/>
            <person name="Henrissat B."/>
            <person name="Kuo A."/>
            <person name="Liang C."/>
            <person name="Lipzen A."/>
            <person name="Lutzoni F."/>
            <person name="Magnuson J."/>
            <person name="Mondo S."/>
            <person name="Nolan M."/>
            <person name="Ohm R."/>
            <person name="Pangilinan J."/>
            <person name="Park H.-J."/>
            <person name="Ramirez L."/>
            <person name="Alfaro M."/>
            <person name="Sun H."/>
            <person name="Tritt A."/>
            <person name="Yoshinaga Y."/>
            <person name="Zwiers L.-H."/>
            <person name="Turgeon B."/>
            <person name="Goodwin S."/>
            <person name="Spatafora J."/>
            <person name="Crous P."/>
            <person name="Grigoriev I."/>
        </authorList>
    </citation>
    <scope>NUCLEOTIDE SEQUENCE</scope>
    <source>
        <strain evidence="2">CBS 113389</strain>
    </source>
</reference>
<dbReference type="InterPro" id="IPR014710">
    <property type="entry name" value="RmlC-like_jellyroll"/>
</dbReference>
<dbReference type="Pfam" id="PF07883">
    <property type="entry name" value="Cupin_2"/>
    <property type="match status" value="1"/>
</dbReference>
<gene>
    <name evidence="2" type="ORF">BDY17DRAFT_328122</name>
</gene>
<dbReference type="OrthoDB" id="9976870at2759"/>